<feature type="compositionally biased region" description="Pro residues" evidence="1">
    <location>
        <begin position="133"/>
        <end position="143"/>
    </location>
</feature>
<proteinExistence type="predicted"/>
<dbReference type="PANTHER" id="PTHR33098">
    <property type="entry name" value="COTTON FIBER (DUF761)"/>
    <property type="match status" value="1"/>
</dbReference>
<gene>
    <name evidence="2" type="ORF">F3Y22_tig00117056pilonHSYRG00747</name>
</gene>
<dbReference type="EMBL" id="VEPZ02001788">
    <property type="protein sequence ID" value="KAE8654048.1"/>
    <property type="molecule type" value="Genomic_DNA"/>
</dbReference>
<reference evidence="2" key="1">
    <citation type="submission" date="2019-09" db="EMBL/GenBank/DDBJ databases">
        <title>Draft genome information of white flower Hibiscus syriacus.</title>
        <authorList>
            <person name="Kim Y.-M."/>
        </authorList>
    </citation>
    <scope>NUCLEOTIDE SEQUENCE [LARGE SCALE GENOMIC DNA]</scope>
    <source>
        <strain evidence="2">YM2019G1</strain>
    </source>
</reference>
<evidence type="ECO:0000313" key="2">
    <source>
        <dbReference type="EMBL" id="KAE8654048.1"/>
    </source>
</evidence>
<comment type="caution">
    <text evidence="2">The sequence shown here is derived from an EMBL/GenBank/DDBJ whole genome shotgun (WGS) entry which is preliminary data.</text>
</comment>
<evidence type="ECO:0000313" key="3">
    <source>
        <dbReference type="Proteomes" id="UP000436088"/>
    </source>
</evidence>
<feature type="region of interest" description="Disordered" evidence="1">
    <location>
        <begin position="195"/>
        <end position="311"/>
    </location>
</feature>
<keyword evidence="3" id="KW-1185">Reference proteome</keyword>
<evidence type="ECO:0000256" key="1">
    <source>
        <dbReference type="SAM" id="MobiDB-lite"/>
    </source>
</evidence>
<dbReference type="Proteomes" id="UP000436088">
    <property type="component" value="Unassembled WGS sequence"/>
</dbReference>
<accession>A0A6A2W9J4</accession>
<feature type="compositionally biased region" description="Pro residues" evidence="1">
    <location>
        <begin position="247"/>
        <end position="278"/>
    </location>
</feature>
<dbReference type="PANTHER" id="PTHR33098:SF71">
    <property type="entry name" value="HYDROXYPROLINE-RICH GLYCOPROTEIN FAMILY PROTEIN"/>
    <property type="match status" value="1"/>
</dbReference>
<name>A0A6A2W9J4_HIBSY</name>
<feature type="region of interest" description="Disordered" evidence="1">
    <location>
        <begin position="131"/>
        <end position="163"/>
    </location>
</feature>
<protein>
    <submittedName>
        <fullName evidence="2">Uncharacterized protein</fullName>
    </submittedName>
</protein>
<feature type="compositionally biased region" description="Basic and acidic residues" evidence="1">
    <location>
        <begin position="195"/>
        <end position="211"/>
    </location>
</feature>
<dbReference type="AlphaFoldDB" id="A0A6A2W9J4"/>
<organism evidence="2 3">
    <name type="scientific">Hibiscus syriacus</name>
    <name type="common">Rose of Sharon</name>
    <dbReference type="NCBI Taxonomy" id="106335"/>
    <lineage>
        <taxon>Eukaryota</taxon>
        <taxon>Viridiplantae</taxon>
        <taxon>Streptophyta</taxon>
        <taxon>Embryophyta</taxon>
        <taxon>Tracheophyta</taxon>
        <taxon>Spermatophyta</taxon>
        <taxon>Magnoliopsida</taxon>
        <taxon>eudicotyledons</taxon>
        <taxon>Gunneridae</taxon>
        <taxon>Pentapetalae</taxon>
        <taxon>rosids</taxon>
        <taxon>malvids</taxon>
        <taxon>Malvales</taxon>
        <taxon>Malvaceae</taxon>
        <taxon>Malvoideae</taxon>
        <taxon>Hibiscus</taxon>
    </lineage>
</organism>
<sequence>MAIADYAPQSATISYFHPTSTPHSLTHHRITRLFLCRHSFSLHGNSYFKTHRSKEKLGFAQHCSSLVCDSLRNGLVFRKIDIGIGYRRYDVEEKQYRSSTNCRDQVHELRRRCRSDFEECETKIIPVDTFVSPPLPAPSPPPASRHKPRRTYQADGEEKVKDQADQFKQIKSSLPVTPPLPPPLVEMGNIAEVKHEKLERRRSNPSKEIKMVLDSSRKKKKKIKLKDHNHQQECPLHSPPAHYSIIPSPPSPPSPPPPSLPSLTPPQSKPPPSAPPPEPSRRRVTTDSGMPPSPTYVNTNSYCEEKMNNGGQLPLIPMQPPPPPLSFKITQIFEKTDIDVSSSKDDVATDSMMEDPDVNVKAETFIARLKDGWKLEKITMKDKLNHITSS</sequence>